<dbReference type="InterPro" id="IPR036390">
    <property type="entry name" value="WH_DNA-bd_sf"/>
</dbReference>
<sequence length="224" mass="25512">MIFTIPDGAYLPPELIYLLPKLSGAKLKTILAILYNTLQIGASEPLSFSEIESLTGLSHQSVVSSLQSLTHEKLVERHQFGNSYVYNLVVKFLDHSESESVKLRKLNGESQKAEDSLTDSSDDDSLKIRQKSLNFVQLLQELRQAGVYLKTAQKLIKDHSEDVIRQQLKYYKYAILVKFARSPGWLVLAIKEEWPAPLGYKDSNSDDASRRRYAEWTSENEDDE</sequence>
<dbReference type="InterPro" id="IPR036388">
    <property type="entry name" value="WH-like_DNA-bd_sf"/>
</dbReference>
<comment type="caution">
    <text evidence="2">The sequence shown here is derived from an EMBL/GenBank/DDBJ whole genome shotgun (WGS) entry which is preliminary data.</text>
</comment>
<evidence type="ECO:0000313" key="2">
    <source>
        <dbReference type="EMBL" id="KKN37608.1"/>
    </source>
</evidence>
<name>A0A0F9T7X5_9ZZZZ</name>
<accession>A0A0F9T7X5</accession>
<dbReference type="Gene3D" id="1.10.10.10">
    <property type="entry name" value="Winged helix-like DNA-binding domain superfamily/Winged helix DNA-binding domain"/>
    <property type="match status" value="1"/>
</dbReference>
<reference evidence="2" key="1">
    <citation type="journal article" date="2015" name="Nature">
        <title>Complex archaea that bridge the gap between prokaryotes and eukaryotes.</title>
        <authorList>
            <person name="Spang A."/>
            <person name="Saw J.H."/>
            <person name="Jorgensen S.L."/>
            <person name="Zaremba-Niedzwiedzka K."/>
            <person name="Martijn J."/>
            <person name="Lind A.E."/>
            <person name="van Eijk R."/>
            <person name="Schleper C."/>
            <person name="Guy L."/>
            <person name="Ettema T.J."/>
        </authorList>
    </citation>
    <scope>NUCLEOTIDE SEQUENCE</scope>
</reference>
<gene>
    <name evidence="2" type="ORF">LCGC14_0761780</name>
</gene>
<dbReference type="EMBL" id="LAZR01001883">
    <property type="protein sequence ID" value="KKN37608.1"/>
    <property type="molecule type" value="Genomic_DNA"/>
</dbReference>
<feature type="region of interest" description="Disordered" evidence="1">
    <location>
        <begin position="197"/>
        <end position="224"/>
    </location>
</feature>
<evidence type="ECO:0000256" key="1">
    <source>
        <dbReference type="SAM" id="MobiDB-lite"/>
    </source>
</evidence>
<organism evidence="2">
    <name type="scientific">marine sediment metagenome</name>
    <dbReference type="NCBI Taxonomy" id="412755"/>
    <lineage>
        <taxon>unclassified sequences</taxon>
        <taxon>metagenomes</taxon>
        <taxon>ecological metagenomes</taxon>
    </lineage>
</organism>
<feature type="compositionally biased region" description="Basic and acidic residues" evidence="1">
    <location>
        <begin position="203"/>
        <end position="214"/>
    </location>
</feature>
<protein>
    <submittedName>
        <fullName evidence="2">Uncharacterized protein</fullName>
    </submittedName>
</protein>
<dbReference type="SUPFAM" id="SSF46785">
    <property type="entry name" value="Winged helix' DNA-binding domain"/>
    <property type="match status" value="1"/>
</dbReference>
<dbReference type="AlphaFoldDB" id="A0A0F9T7X5"/>
<proteinExistence type="predicted"/>